<proteinExistence type="predicted"/>
<protein>
    <submittedName>
        <fullName evidence="1">Uncharacterized protein</fullName>
    </submittedName>
</protein>
<reference evidence="1 2" key="1">
    <citation type="journal article" date="2015" name="Microbiome">
        <title>Genomic resolution of linkages in carbon, nitrogen, and sulfur cycling among widespread estuary sediment bacteria.</title>
        <authorList>
            <person name="Baker B.J."/>
            <person name="Lazar C.S."/>
            <person name="Teske A.P."/>
            <person name="Dick G.J."/>
        </authorList>
    </citation>
    <scope>NUCLEOTIDE SEQUENCE [LARGE SCALE GENOMIC DNA]</scope>
    <source>
        <strain evidence="1">SM1_40</strain>
    </source>
</reference>
<organism evidence="1 2">
    <name type="scientific">candidate division TA06 bacterium SM1_40</name>
    <dbReference type="NCBI Taxonomy" id="1703773"/>
    <lineage>
        <taxon>Bacteria</taxon>
        <taxon>Bacteria division TA06</taxon>
    </lineage>
</organism>
<feature type="non-terminal residue" evidence="1">
    <location>
        <position position="497"/>
    </location>
</feature>
<comment type="caution">
    <text evidence="1">The sequence shown here is derived from an EMBL/GenBank/DDBJ whole genome shotgun (WGS) entry which is preliminary data.</text>
</comment>
<gene>
    <name evidence="1" type="ORF">AMJ71_07065</name>
</gene>
<accession>A0A0S8JHC3</accession>
<sequence length="497" mass="55270">MYGSRLSFGMEVYGVSRAAFSSLLLLPVVVTAAVISPVTGAPLKRPGLERSAMSSMLQDPNTLRIDHDVGELWLTVTNWGFFGSENNFNYSSCIFPAYSNTKYLFWGGLWIGSINEAGDTLVSTGCEGWAGPHYEFYPGPLDGIDDWKDVISERSIRLTSPHYDTAAISEQDFIAYYSDTGTAATWPAYVGPDHEPLGLEITQRSYAWSYSYSRDFIIFDFWLKNIGGDTLRALYMGLYLDADCGHFGDEWTYPLAQDDVTGFRRWRDLSDTLWPDGTTFYSQLNPGGIDVGGEGKTQSPAEMINVAWIADASGFSNPDNWPTPDVTGTRVLRTPNPNLTTSYNWWYSNQNADEDWGPADLTNPHDVVGTPETDQQKYIILSNGYFDPDQLDPVNGDFAVEKDTRYVLSFGPVYPEGRDPEDPSQWYFAPGDSVPITLAYIGGEGFHRDAVIPNGPADYEGHYDFGDLAVNASWAYTVYDNPGVDTDGDEYFGDYVV</sequence>
<name>A0A0S8JHC3_UNCT6</name>
<dbReference type="Proteomes" id="UP000051035">
    <property type="component" value="Unassembled WGS sequence"/>
</dbReference>
<evidence type="ECO:0000313" key="2">
    <source>
        <dbReference type="Proteomes" id="UP000051035"/>
    </source>
</evidence>
<evidence type="ECO:0000313" key="1">
    <source>
        <dbReference type="EMBL" id="KPL09177.1"/>
    </source>
</evidence>
<dbReference type="AlphaFoldDB" id="A0A0S8JHC3"/>
<dbReference type="EMBL" id="LJVA01000082">
    <property type="protein sequence ID" value="KPL09177.1"/>
    <property type="molecule type" value="Genomic_DNA"/>
</dbReference>